<keyword evidence="3" id="KW-1185">Reference proteome</keyword>
<protein>
    <recommendedName>
        <fullName evidence="4">Bactericidal permeability-increasing protein</fullName>
    </recommendedName>
</protein>
<gene>
    <name evidence="2" type="ORF">E2C01_003893</name>
</gene>
<reference evidence="2 3" key="1">
    <citation type="submission" date="2019-05" db="EMBL/GenBank/DDBJ databases">
        <title>Another draft genome of Portunus trituberculatus and its Hox gene families provides insights of decapod evolution.</title>
        <authorList>
            <person name="Jeong J.-H."/>
            <person name="Song I."/>
            <person name="Kim S."/>
            <person name="Choi T."/>
            <person name="Kim D."/>
            <person name="Ryu S."/>
            <person name="Kim W."/>
        </authorList>
    </citation>
    <scope>NUCLEOTIDE SEQUENCE [LARGE SCALE GENOMIC DNA]</scope>
    <source>
        <tissue evidence="2">Muscle</tissue>
    </source>
</reference>
<feature type="compositionally biased region" description="Basic and acidic residues" evidence="1">
    <location>
        <begin position="181"/>
        <end position="193"/>
    </location>
</feature>
<evidence type="ECO:0000313" key="2">
    <source>
        <dbReference type="EMBL" id="MPC11230.1"/>
    </source>
</evidence>
<dbReference type="Proteomes" id="UP000324222">
    <property type="component" value="Unassembled WGS sequence"/>
</dbReference>
<evidence type="ECO:0000256" key="1">
    <source>
        <dbReference type="SAM" id="MobiDB-lite"/>
    </source>
</evidence>
<evidence type="ECO:0008006" key="4">
    <source>
        <dbReference type="Google" id="ProtNLM"/>
    </source>
</evidence>
<accession>A0A5B7CP27</accession>
<dbReference type="OrthoDB" id="6412801at2759"/>
<name>A0A5B7CP27_PORTR</name>
<dbReference type="EMBL" id="VSRR010000152">
    <property type="protein sequence ID" value="MPC11230.1"/>
    <property type="molecule type" value="Genomic_DNA"/>
</dbReference>
<sequence>MNQRYYATRVPVRGMWRPHASPRYVQLFPASRRQAKGKLSLPYFNLHGGYKWPGPWSNSEGYANITMIGIEMTLDLFFGINDVGLLSVEPKMDLEFEDLKLNFTGLTYAHSFAVSAAKTFFSTGIQPIIFSKVQTKVKSLVNQRIEERLQNITFPDSISPVDFAMVKLSIAQEDRLQKDKAEDVEGIEGKAENEVVEGQGKIEGKAE</sequence>
<comment type="caution">
    <text evidence="2">The sequence shown here is derived from an EMBL/GenBank/DDBJ whole genome shotgun (WGS) entry which is preliminary data.</text>
</comment>
<feature type="region of interest" description="Disordered" evidence="1">
    <location>
        <begin position="181"/>
        <end position="207"/>
    </location>
</feature>
<evidence type="ECO:0000313" key="3">
    <source>
        <dbReference type="Proteomes" id="UP000324222"/>
    </source>
</evidence>
<dbReference type="Gene3D" id="3.15.10.10">
    <property type="entry name" value="Bactericidal permeability-increasing protein, domain 1"/>
    <property type="match status" value="1"/>
</dbReference>
<organism evidence="2 3">
    <name type="scientific">Portunus trituberculatus</name>
    <name type="common">Swimming crab</name>
    <name type="synonym">Neptunus trituberculatus</name>
    <dbReference type="NCBI Taxonomy" id="210409"/>
    <lineage>
        <taxon>Eukaryota</taxon>
        <taxon>Metazoa</taxon>
        <taxon>Ecdysozoa</taxon>
        <taxon>Arthropoda</taxon>
        <taxon>Crustacea</taxon>
        <taxon>Multicrustacea</taxon>
        <taxon>Malacostraca</taxon>
        <taxon>Eumalacostraca</taxon>
        <taxon>Eucarida</taxon>
        <taxon>Decapoda</taxon>
        <taxon>Pleocyemata</taxon>
        <taxon>Brachyura</taxon>
        <taxon>Eubrachyura</taxon>
        <taxon>Portunoidea</taxon>
        <taxon>Portunidae</taxon>
        <taxon>Portuninae</taxon>
        <taxon>Portunus</taxon>
    </lineage>
</organism>
<dbReference type="AlphaFoldDB" id="A0A5B7CP27"/>
<proteinExistence type="predicted"/>